<dbReference type="GO" id="GO:0046872">
    <property type="term" value="F:metal ion binding"/>
    <property type="evidence" value="ECO:0007669"/>
    <property type="project" value="UniProtKB-KW"/>
</dbReference>
<keyword evidence="8" id="KW-1185">Reference proteome</keyword>
<feature type="chain" id="PRO_5019439949" evidence="5">
    <location>
        <begin position="25"/>
        <end position="538"/>
    </location>
</feature>
<dbReference type="SUPFAM" id="SSF55383">
    <property type="entry name" value="Copper amine oxidase, domain N"/>
    <property type="match status" value="1"/>
</dbReference>
<evidence type="ECO:0000313" key="8">
    <source>
        <dbReference type="Proteomes" id="UP000288812"/>
    </source>
</evidence>
<name>A0A437S9W8_9FIRM</name>
<dbReference type="Gene3D" id="1.10.60.40">
    <property type="match status" value="1"/>
</dbReference>
<feature type="signal peptide" evidence="5">
    <location>
        <begin position="1"/>
        <end position="24"/>
    </location>
</feature>
<feature type="binding site" evidence="3">
    <location>
        <position position="270"/>
    </location>
    <ligand>
        <name>Mg(2+)</name>
        <dbReference type="ChEBI" id="CHEBI:18420"/>
    </ligand>
</feature>
<dbReference type="EMBL" id="RLIH01000001">
    <property type="protein sequence ID" value="RVU55671.1"/>
    <property type="molecule type" value="Genomic_DNA"/>
</dbReference>
<evidence type="ECO:0000256" key="3">
    <source>
        <dbReference type="PIRSR" id="PIRSR601952-2"/>
    </source>
</evidence>
<evidence type="ECO:0000256" key="1">
    <source>
        <dbReference type="ARBA" id="ARBA00022553"/>
    </source>
</evidence>
<dbReference type="Pfam" id="PF00245">
    <property type="entry name" value="Alk_phosphatase"/>
    <property type="match status" value="1"/>
</dbReference>
<feature type="binding site" evidence="3">
    <location>
        <position position="41"/>
    </location>
    <ligand>
        <name>Zn(2+)</name>
        <dbReference type="ChEBI" id="CHEBI:29105"/>
        <label>2</label>
    </ligand>
</feature>
<dbReference type="Gene3D" id="3.40.720.10">
    <property type="entry name" value="Alkaline Phosphatase, subunit A"/>
    <property type="match status" value="1"/>
</dbReference>
<feature type="binding site" evidence="3">
    <location>
        <position position="317"/>
    </location>
    <ligand>
        <name>Zn(2+)</name>
        <dbReference type="ChEBI" id="CHEBI:29105"/>
        <label>2</label>
    </ligand>
</feature>
<evidence type="ECO:0000313" key="7">
    <source>
        <dbReference type="EMBL" id="RVU55671.1"/>
    </source>
</evidence>
<keyword evidence="3" id="KW-0460">Magnesium</keyword>
<dbReference type="SUPFAM" id="SSF53649">
    <property type="entry name" value="Alkaline phosphatase-like"/>
    <property type="match status" value="1"/>
</dbReference>
<dbReference type="InterPro" id="IPR017850">
    <property type="entry name" value="Alkaline_phosphatase_core_sf"/>
</dbReference>
<comment type="similarity">
    <text evidence="4">Belongs to the alkaline phosphatase family.</text>
</comment>
<protein>
    <submittedName>
        <fullName evidence="7">Alkaline phosphatase</fullName>
    </submittedName>
</protein>
<evidence type="ECO:0000256" key="5">
    <source>
        <dbReference type="SAM" id="SignalP"/>
    </source>
</evidence>
<feature type="binding site" evidence="3">
    <location>
        <position position="279"/>
    </location>
    <ligand>
        <name>Zn(2+)</name>
        <dbReference type="ChEBI" id="CHEBI:29105"/>
        <label>2</label>
    </ligand>
</feature>
<keyword evidence="3" id="KW-0479">Metal-binding</keyword>
<dbReference type="PANTHER" id="PTHR11596">
    <property type="entry name" value="ALKALINE PHOSPHATASE"/>
    <property type="match status" value="1"/>
</dbReference>
<comment type="cofactor">
    <cofactor evidence="3">
        <name>Zn(2+)</name>
        <dbReference type="ChEBI" id="CHEBI:29105"/>
    </cofactor>
    <text evidence="3">Binds 2 Zn(2+) ions.</text>
</comment>
<feature type="active site" description="Phosphoserine intermediate" evidence="2">
    <location>
        <position position="82"/>
    </location>
</feature>
<keyword evidence="5" id="KW-0732">Signal</keyword>
<comment type="cofactor">
    <cofactor evidence="3">
        <name>Mg(2+)</name>
        <dbReference type="ChEBI" id="CHEBI:18420"/>
    </cofactor>
    <text evidence="3">Binds 1 Mg(2+) ion.</text>
</comment>
<evidence type="ECO:0000256" key="4">
    <source>
        <dbReference type="RuleBase" id="RU003946"/>
    </source>
</evidence>
<feature type="binding site" evidence="3">
    <location>
        <position position="275"/>
    </location>
    <ligand>
        <name>Zn(2+)</name>
        <dbReference type="ChEBI" id="CHEBI:29105"/>
        <label>2</label>
    </ligand>
</feature>
<reference evidence="7 8" key="1">
    <citation type="submission" date="2018-11" db="EMBL/GenBank/DDBJ databases">
        <title>Genome sequencing and assembly of Anaerosphaera sp. nov., GS7-6-2.</title>
        <authorList>
            <person name="Rettenmaier R."/>
            <person name="Liebl W."/>
            <person name="Zverlov V."/>
        </authorList>
    </citation>
    <scope>NUCLEOTIDE SEQUENCE [LARGE SCALE GENOMIC DNA]</scope>
    <source>
        <strain evidence="7 8">GS7-6-2</strain>
    </source>
</reference>
<dbReference type="InterPro" id="IPR012854">
    <property type="entry name" value="Cu_amine_oxidase-like_N"/>
</dbReference>
<dbReference type="InterPro" id="IPR036582">
    <property type="entry name" value="Mao_N_sf"/>
</dbReference>
<dbReference type="PRINTS" id="PR00113">
    <property type="entry name" value="ALKPHPHTASE"/>
</dbReference>
<dbReference type="InterPro" id="IPR001952">
    <property type="entry name" value="Alkaline_phosphatase"/>
</dbReference>
<feature type="binding site" evidence="3">
    <location>
        <position position="41"/>
    </location>
    <ligand>
        <name>Mg(2+)</name>
        <dbReference type="ChEBI" id="CHEBI:18420"/>
    </ligand>
</feature>
<dbReference type="SMART" id="SM00098">
    <property type="entry name" value="alkPPc"/>
    <property type="match status" value="1"/>
</dbReference>
<dbReference type="Proteomes" id="UP000288812">
    <property type="component" value="Unassembled WGS sequence"/>
</dbReference>
<dbReference type="AlphaFoldDB" id="A0A437S9W8"/>
<dbReference type="CDD" id="cd16012">
    <property type="entry name" value="ALP"/>
    <property type="match status" value="1"/>
</dbReference>
<evidence type="ECO:0000256" key="2">
    <source>
        <dbReference type="PIRSR" id="PIRSR601952-1"/>
    </source>
</evidence>
<accession>A0A437S9W8</accession>
<proteinExistence type="inferred from homology"/>
<keyword evidence="1" id="KW-0597">Phosphoprotein</keyword>
<dbReference type="Pfam" id="PF07833">
    <property type="entry name" value="Cu_amine_oxidN1"/>
    <property type="match status" value="1"/>
</dbReference>
<dbReference type="Gene3D" id="3.30.457.10">
    <property type="entry name" value="Copper amine oxidase-like, N-terminal domain"/>
    <property type="match status" value="1"/>
</dbReference>
<feature type="binding site" evidence="3">
    <location>
        <position position="318"/>
    </location>
    <ligand>
        <name>Zn(2+)</name>
        <dbReference type="ChEBI" id="CHEBI:29105"/>
        <label>2</label>
    </ligand>
</feature>
<evidence type="ECO:0000259" key="6">
    <source>
        <dbReference type="Pfam" id="PF07833"/>
    </source>
</evidence>
<dbReference type="PANTHER" id="PTHR11596:SF5">
    <property type="entry name" value="ALKALINE PHOSPHATASE"/>
    <property type="match status" value="1"/>
</dbReference>
<feature type="binding site" evidence="3">
    <location>
        <position position="415"/>
    </location>
    <ligand>
        <name>Zn(2+)</name>
        <dbReference type="ChEBI" id="CHEBI:29105"/>
        <label>2</label>
    </ligand>
</feature>
<organism evidence="7 8">
    <name type="scientific">Anaerosphaera multitolerans</name>
    <dbReference type="NCBI Taxonomy" id="2487351"/>
    <lineage>
        <taxon>Bacteria</taxon>
        <taxon>Bacillati</taxon>
        <taxon>Bacillota</taxon>
        <taxon>Tissierellia</taxon>
        <taxon>Tissierellales</taxon>
        <taxon>Peptoniphilaceae</taxon>
        <taxon>Anaerosphaera</taxon>
    </lineage>
</organism>
<feature type="binding site" evidence="3">
    <location>
        <position position="148"/>
    </location>
    <ligand>
        <name>Mg(2+)</name>
        <dbReference type="ChEBI" id="CHEBI:18420"/>
    </ligand>
</feature>
<dbReference type="OrthoDB" id="9794455at2"/>
<feature type="domain" description="Copper amine oxidase-like N-terminal" evidence="6">
    <location>
        <begin position="459"/>
        <end position="534"/>
    </location>
</feature>
<dbReference type="RefSeq" id="WP_127722614.1">
    <property type="nucleotide sequence ID" value="NZ_RLIH01000001.1"/>
</dbReference>
<gene>
    <name evidence="7" type="ORF">EF514_00200</name>
</gene>
<feature type="binding site" evidence="3">
    <location>
        <position position="150"/>
    </location>
    <ligand>
        <name>Mg(2+)</name>
        <dbReference type="ChEBI" id="CHEBI:18420"/>
    </ligand>
</feature>
<comment type="caution">
    <text evidence="7">The sequence shown here is derived from an EMBL/GenBank/DDBJ whole genome shotgun (WGS) entry which is preliminary data.</text>
</comment>
<keyword evidence="3" id="KW-0862">Zinc</keyword>
<sequence length="538" mass="58550">MKFSKKLSVIALSAVLLLPSNVFAKTEDYGSAKNVIVMIPDGMNIESLTTSRWMSDDFSLTLDSMATGLVRTNNANTPIADSAPAGTAMATGVKTESPFVGTYPSSASMPGAETFEEKRSKMPIANVLEGAKRLEKSTGIISTSNIQHATPADFSAHHINRNAMEELAEQQVYQDMDVVLGAGSKYLEKENRKDGEDLIAELKTLGYDYITTPTELKNSTSDKIWGMFGETELSYDIDRNPEEEPSLAEMTEKALEVLSKNDKGFFLMVEGSKIDWAAHANDPVGIKSDVLSFDKAVKVAKEFADKNKDTVIIAAADHGTGGMTFGNNTIAKGYDKAPLEEFTKHIKSAKFTGQEFENKLNAEKSNVKELMAEGYGIEDLTEEEINSVKTAKDVQAAVGKIVSSRSNIGWTTGGHVGGDVALYCYSTAEGAEVLSGTVHNAEIGKYVEDLFDMDLKKLTDELYIPAREGFESKGATVDYVMESKGNAELVVTKDTTTLRFPMYKNYAIVGDKEVELNGLVIHNGDKVYVPQSAIDLIK</sequence>
<dbReference type="GO" id="GO:0004035">
    <property type="term" value="F:alkaline phosphatase activity"/>
    <property type="evidence" value="ECO:0007669"/>
    <property type="project" value="TreeGrafter"/>
</dbReference>